<accession>A0A0F7ICJ6</accession>
<dbReference type="EMBL" id="KF439868">
    <property type="protein sequence ID" value="AKG90597.1"/>
    <property type="molecule type" value="Genomic_DNA"/>
</dbReference>
<organism evidence="2">
    <name type="scientific">Rhodococcus hoagii</name>
    <name type="common">Corynebacterium equii</name>
    <dbReference type="NCBI Taxonomy" id="43767"/>
    <lineage>
        <taxon>Bacteria</taxon>
        <taxon>Bacillati</taxon>
        <taxon>Actinomycetota</taxon>
        <taxon>Actinomycetes</taxon>
        <taxon>Mycobacteriales</taxon>
        <taxon>Nocardiaceae</taxon>
        <taxon>Prescottella</taxon>
    </lineage>
</organism>
<keyword evidence="1" id="KW-0677">Repeat</keyword>
<evidence type="ECO:0000313" key="2">
    <source>
        <dbReference type="EMBL" id="AKG90597.1"/>
    </source>
</evidence>
<dbReference type="AlphaFoldDB" id="A0A0F7ICJ6"/>
<dbReference type="PANTHER" id="PTHR47485">
    <property type="entry name" value="THYLAKOID LUMENAL 17.4 KDA PROTEIN, CHLOROPLASTIC"/>
    <property type="match status" value="1"/>
</dbReference>
<name>A0A0F7ICJ6_RHOHA</name>
<dbReference type="Pfam" id="PF00805">
    <property type="entry name" value="Pentapeptide"/>
    <property type="match status" value="1"/>
</dbReference>
<dbReference type="SUPFAM" id="SSF141571">
    <property type="entry name" value="Pentapeptide repeat-like"/>
    <property type="match status" value="1"/>
</dbReference>
<geneLocation type="plasmid" evidence="2">
    <name>pVAPN1571</name>
</geneLocation>
<dbReference type="InterPro" id="IPR001646">
    <property type="entry name" value="5peptide_repeat"/>
</dbReference>
<keyword evidence="2" id="KW-0614">Plasmid</keyword>
<dbReference type="Gene3D" id="2.160.20.80">
    <property type="entry name" value="E3 ubiquitin-protein ligase SopA"/>
    <property type="match status" value="1"/>
</dbReference>
<sequence>MEQQVCVNVLCSYLRANARLAPESRPLDGNQHADSGFDENERAVRASILEVIRGRSRQWCEHSNLVFDLRNARLRGADLTGAHLTNAILIGANLSGVKLDNAVLRGAQLQDSNLSGACLNGADLTGANLEMAQINEKTQHMGAITTEATLPEHWLTAR</sequence>
<evidence type="ECO:0000256" key="1">
    <source>
        <dbReference type="ARBA" id="ARBA00022737"/>
    </source>
</evidence>
<reference evidence="2" key="1">
    <citation type="journal article" date="2015" name="Infect. Immun.">
        <title>An Invertron-Like Linear Plasmid Mediates Intracellular Survival and Virulence in Bovine Isolates of Rhodococcus equi.</title>
        <authorList>
            <person name="Valero-Rello A."/>
            <person name="Hapeshi A."/>
            <person name="Anastasi E."/>
            <person name="Alvarez S."/>
            <person name="Scortti M."/>
            <person name="Meijer W.G."/>
            <person name="MacArthur I."/>
            <person name="Vazquez-Boland J.A."/>
        </authorList>
    </citation>
    <scope>NUCLEOTIDE SEQUENCE</scope>
    <source>
        <strain evidence="2">PAM1571</strain>
        <plasmid evidence="2">pVAPN1571</plasmid>
    </source>
</reference>
<protein>
    <recommendedName>
        <fullName evidence="3">Pentapeptide repeat-containing protein</fullName>
    </recommendedName>
</protein>
<gene>
    <name evidence="2" type="ORF">pVAPN_1480</name>
</gene>
<evidence type="ECO:0008006" key="3">
    <source>
        <dbReference type="Google" id="ProtNLM"/>
    </source>
</evidence>
<proteinExistence type="predicted"/>
<dbReference type="PANTHER" id="PTHR47485:SF1">
    <property type="entry name" value="THYLAKOID LUMENAL 17.4 KDA PROTEIN, CHLOROPLASTIC"/>
    <property type="match status" value="1"/>
</dbReference>